<proteinExistence type="predicted"/>
<dbReference type="STRING" id="1658172.A0A1B7P2B9"/>
<organism evidence="1 2">
    <name type="scientific">Emergomyces africanus</name>
    <dbReference type="NCBI Taxonomy" id="1955775"/>
    <lineage>
        <taxon>Eukaryota</taxon>
        <taxon>Fungi</taxon>
        <taxon>Dikarya</taxon>
        <taxon>Ascomycota</taxon>
        <taxon>Pezizomycotina</taxon>
        <taxon>Eurotiomycetes</taxon>
        <taxon>Eurotiomycetidae</taxon>
        <taxon>Onygenales</taxon>
        <taxon>Ajellomycetaceae</taxon>
        <taxon>Emergomyces</taxon>
    </lineage>
</organism>
<comment type="caution">
    <text evidence="1">The sequence shown here is derived from an EMBL/GenBank/DDBJ whole genome shotgun (WGS) entry which is preliminary data.</text>
</comment>
<protein>
    <submittedName>
        <fullName evidence="1">Uncharacterized protein</fullName>
    </submittedName>
</protein>
<gene>
    <name evidence="1" type="ORF">ACJ72_02466</name>
</gene>
<reference evidence="1 2" key="1">
    <citation type="submission" date="2015-07" db="EMBL/GenBank/DDBJ databases">
        <title>Emmonsia species relationships and genome sequence.</title>
        <authorList>
            <person name="Cuomo C.A."/>
            <person name="Schwartz I.S."/>
            <person name="Kenyon C."/>
            <person name="de Hoog G.S."/>
            <person name="Govender N.P."/>
            <person name="Botha A."/>
            <person name="Moreno L."/>
            <person name="de Vries M."/>
            <person name="Munoz J.F."/>
            <person name="Stielow J.B."/>
        </authorList>
    </citation>
    <scope>NUCLEOTIDE SEQUENCE [LARGE SCALE GENOMIC DNA]</scope>
    <source>
        <strain evidence="1 2">CBS 136260</strain>
    </source>
</reference>
<evidence type="ECO:0000313" key="2">
    <source>
        <dbReference type="Proteomes" id="UP000091918"/>
    </source>
</evidence>
<dbReference type="OrthoDB" id="4155294at2759"/>
<keyword evidence="2" id="KW-1185">Reference proteome</keyword>
<accession>A0A1B7P2B9</accession>
<dbReference type="EMBL" id="LGUA01000206">
    <property type="protein sequence ID" value="OAX83175.1"/>
    <property type="molecule type" value="Genomic_DNA"/>
</dbReference>
<dbReference type="Proteomes" id="UP000091918">
    <property type="component" value="Unassembled WGS sequence"/>
</dbReference>
<sequence>MSLLAKQARNVSVNTAGVLVRDALGAAAAHGFPKECERTVNHPAPSGGRVIGELTMEGSPRNIALVRLQDTERFYNIKFQNDIIESIQLKRLASVKDTMDPSWGSGCLTGTFMMTSFHRPPPLLTMTLCHRNNNGYLPAGTIWDKGRQAPSPTGYVQALFGMRMDMSLGSSDMPQRMG</sequence>
<name>A0A1B7P2B9_9EURO</name>
<dbReference type="AlphaFoldDB" id="A0A1B7P2B9"/>
<evidence type="ECO:0000313" key="1">
    <source>
        <dbReference type="EMBL" id="OAX83175.1"/>
    </source>
</evidence>